<dbReference type="GO" id="GO:0006313">
    <property type="term" value="P:DNA transposition"/>
    <property type="evidence" value="ECO:0007669"/>
    <property type="project" value="InterPro"/>
</dbReference>
<name>A0A399EDY6_9DEIN</name>
<dbReference type="OrthoDB" id="33002at2"/>
<evidence type="ECO:0000313" key="1">
    <source>
        <dbReference type="EMBL" id="RIH82016.1"/>
    </source>
</evidence>
<dbReference type="RefSeq" id="WP_119361129.1">
    <property type="nucleotide sequence ID" value="NZ_QWKZ01000126.1"/>
</dbReference>
<dbReference type="AlphaFoldDB" id="A0A399EDY6"/>
<comment type="caution">
    <text evidence="1">The sequence shown here is derived from an EMBL/GenBank/DDBJ whole genome shotgun (WGS) entry which is preliminary data.</text>
</comment>
<dbReference type="InterPro" id="IPR010921">
    <property type="entry name" value="Trp_repressor/repl_initiator"/>
</dbReference>
<accession>A0A399EDY6</accession>
<dbReference type="Pfam" id="PF01527">
    <property type="entry name" value="HTH_Tnp_1"/>
    <property type="match status" value="1"/>
</dbReference>
<protein>
    <recommendedName>
        <fullName evidence="3">Transposase</fullName>
    </recommendedName>
</protein>
<keyword evidence="2" id="KW-1185">Reference proteome</keyword>
<gene>
    <name evidence="1" type="ORF">Mlute_02625</name>
</gene>
<sequence>MKRPKAVAPQVKFQAALEAVKGERSPVELARAYAVHPNTLVKWKAGLMERGPSVFSNQTQEKELEKWISPS</sequence>
<dbReference type="GO" id="GO:0004803">
    <property type="term" value="F:transposase activity"/>
    <property type="evidence" value="ECO:0007669"/>
    <property type="project" value="InterPro"/>
</dbReference>
<dbReference type="EMBL" id="QWKZ01000126">
    <property type="protein sequence ID" value="RIH82016.1"/>
    <property type="molecule type" value="Genomic_DNA"/>
</dbReference>
<proteinExistence type="predicted"/>
<dbReference type="InterPro" id="IPR002514">
    <property type="entry name" value="Transposase_8"/>
</dbReference>
<reference evidence="1 2" key="1">
    <citation type="submission" date="2018-08" db="EMBL/GenBank/DDBJ databases">
        <title>Meiothermus luteus KCTC 52599 genome sequencing project.</title>
        <authorList>
            <person name="Da Costa M.S."/>
            <person name="Albuquerque L."/>
            <person name="Raposo P."/>
            <person name="Froufe H.J.C."/>
            <person name="Barroso C.S."/>
            <person name="Egas C."/>
        </authorList>
    </citation>
    <scope>NUCLEOTIDE SEQUENCE [LARGE SCALE GENOMIC DNA]</scope>
    <source>
        <strain evidence="1 2">KCTC 52599</strain>
    </source>
</reference>
<dbReference type="SUPFAM" id="SSF48295">
    <property type="entry name" value="TrpR-like"/>
    <property type="match status" value="1"/>
</dbReference>
<evidence type="ECO:0000313" key="2">
    <source>
        <dbReference type="Proteomes" id="UP000265800"/>
    </source>
</evidence>
<evidence type="ECO:0008006" key="3">
    <source>
        <dbReference type="Google" id="ProtNLM"/>
    </source>
</evidence>
<organism evidence="1 2">
    <name type="scientific">Meiothermus luteus</name>
    <dbReference type="NCBI Taxonomy" id="2026184"/>
    <lineage>
        <taxon>Bacteria</taxon>
        <taxon>Thermotogati</taxon>
        <taxon>Deinococcota</taxon>
        <taxon>Deinococci</taxon>
        <taxon>Thermales</taxon>
        <taxon>Thermaceae</taxon>
        <taxon>Meiothermus</taxon>
    </lineage>
</organism>
<dbReference type="GO" id="GO:0043565">
    <property type="term" value="F:sequence-specific DNA binding"/>
    <property type="evidence" value="ECO:0007669"/>
    <property type="project" value="InterPro"/>
</dbReference>
<dbReference type="Proteomes" id="UP000265800">
    <property type="component" value="Unassembled WGS sequence"/>
</dbReference>